<evidence type="ECO:0000256" key="5">
    <source>
        <dbReference type="HAMAP-Rule" id="MF_00767"/>
    </source>
</evidence>
<feature type="binding site" evidence="5">
    <location>
        <position position="56"/>
    </location>
    <ligand>
        <name>Zn(2+)</name>
        <dbReference type="ChEBI" id="CHEBI:29105"/>
    </ligand>
</feature>
<gene>
    <name evidence="5" type="primary">astE</name>
    <name evidence="9" type="ORF">BEN76_16535</name>
</gene>
<dbReference type="CDD" id="cd03855">
    <property type="entry name" value="M14_ASTE"/>
    <property type="match status" value="1"/>
</dbReference>
<evidence type="ECO:0000256" key="4">
    <source>
        <dbReference type="ARBA" id="ARBA00022833"/>
    </source>
</evidence>
<dbReference type="GO" id="GO:0019544">
    <property type="term" value="P:L-arginine catabolic process to L-glutamate"/>
    <property type="evidence" value="ECO:0007669"/>
    <property type="project" value="UniProtKB-UniRule"/>
</dbReference>
<name>A0A1P8ENA4_9GAMM</name>
<dbReference type="EC" id="3.5.1.96" evidence="5 6"/>
<dbReference type="HAMAP" id="MF_00767">
    <property type="entry name" value="Arg_catab_AstE"/>
    <property type="match status" value="1"/>
</dbReference>
<dbReference type="GO" id="GO:0019545">
    <property type="term" value="P:L-arginine catabolic process to succinate"/>
    <property type="evidence" value="ECO:0007669"/>
    <property type="project" value="UniProtKB-UniRule"/>
</dbReference>
<proteinExistence type="inferred from homology"/>
<dbReference type="Pfam" id="PF04952">
    <property type="entry name" value="AstE_AspA_hybrid"/>
    <property type="match status" value="1"/>
</dbReference>
<feature type="active site" evidence="5">
    <location>
        <position position="211"/>
    </location>
</feature>
<comment type="catalytic activity">
    <reaction evidence="5">
        <text>N-succinyl-L-glutamate + H2O = L-glutamate + succinate</text>
        <dbReference type="Rhea" id="RHEA:15169"/>
        <dbReference type="ChEBI" id="CHEBI:15377"/>
        <dbReference type="ChEBI" id="CHEBI:29985"/>
        <dbReference type="ChEBI" id="CHEBI:30031"/>
        <dbReference type="ChEBI" id="CHEBI:58763"/>
        <dbReference type="EC" id="3.5.1.96"/>
    </reaction>
</comment>
<dbReference type="GO" id="GO:0016788">
    <property type="term" value="F:hydrolase activity, acting on ester bonds"/>
    <property type="evidence" value="ECO:0007669"/>
    <property type="project" value="UniProtKB-UniRule"/>
</dbReference>
<organism evidence="9 10">
    <name type="scientific">Acinetobacter soli</name>
    <dbReference type="NCBI Taxonomy" id="487316"/>
    <lineage>
        <taxon>Bacteria</taxon>
        <taxon>Pseudomonadati</taxon>
        <taxon>Pseudomonadota</taxon>
        <taxon>Gammaproteobacteria</taxon>
        <taxon>Moraxellales</taxon>
        <taxon>Moraxellaceae</taxon>
        <taxon>Acinetobacter</taxon>
    </lineage>
</organism>
<dbReference type="Gene3D" id="3.40.630.10">
    <property type="entry name" value="Zn peptidases"/>
    <property type="match status" value="1"/>
</dbReference>
<evidence type="ECO:0000313" key="10">
    <source>
        <dbReference type="Proteomes" id="UP000185674"/>
    </source>
</evidence>
<feature type="domain" description="AstE/AspA barrel-sandwich hybrid" evidence="7">
    <location>
        <begin position="251"/>
        <end position="322"/>
    </location>
</feature>
<accession>A0A1P8ENA4</accession>
<dbReference type="GO" id="GO:0008270">
    <property type="term" value="F:zinc ion binding"/>
    <property type="evidence" value="ECO:0007669"/>
    <property type="project" value="UniProtKB-UniRule"/>
</dbReference>
<dbReference type="PANTHER" id="PTHR15162">
    <property type="entry name" value="ASPARTOACYLASE"/>
    <property type="match status" value="1"/>
</dbReference>
<evidence type="ECO:0000256" key="2">
    <source>
        <dbReference type="ARBA" id="ARBA00022723"/>
    </source>
</evidence>
<feature type="binding site" evidence="5">
    <location>
        <position position="53"/>
    </location>
    <ligand>
        <name>Zn(2+)</name>
        <dbReference type="ChEBI" id="CHEBI:29105"/>
    </ligand>
</feature>
<dbReference type="RefSeq" id="WP_076033664.1">
    <property type="nucleotide sequence ID" value="NZ_CP016897.1"/>
</dbReference>
<dbReference type="InterPro" id="IPR016681">
    <property type="entry name" value="SuccinylGlu_desuccinylase"/>
</dbReference>
<keyword evidence="9" id="KW-0614">Plasmid</keyword>
<dbReference type="AlphaFoldDB" id="A0A1P8ENA4"/>
<keyword evidence="3 5" id="KW-0378">Hydrolase</keyword>
<evidence type="ECO:0000259" key="8">
    <source>
        <dbReference type="Pfam" id="PF24827"/>
    </source>
</evidence>
<sequence length="323" mass="36552">MEDFLNSVLLKEKTIETGGVTKRFTWQYLAEGILECIPHDNYTSSIVISAGIHGNETAPIEILGQIVNDLFSEKLILKEHALFILGNPQAIREGKRYVDHDLNRLFCGGWRNAIESHEATRAKEIEMITAKFFENSESEACKYHYDLHTAIKPSLIATFALLPFQSKSHSERLLRNLDSAELDGLVFHTTSGKTFTNYTTEKFDAASATLELGKANPFGENDLKSFSAINNVIRKILNQSDLGDRKKPLIQKFRVIESIVKHDDSFHLNVEANIPNFTLVEKGNLIAFDKERKYEFLDKEVYLIFINSKVATGLRAGLILEKI</sequence>
<dbReference type="Pfam" id="PF24827">
    <property type="entry name" value="AstE_AspA_cat"/>
    <property type="match status" value="1"/>
</dbReference>
<dbReference type="NCBIfam" id="NF003706">
    <property type="entry name" value="PRK05324.1"/>
    <property type="match status" value="1"/>
</dbReference>
<feature type="domain" description="Succinylglutamate desuccinylase/Aspartoacylase catalytic" evidence="8">
    <location>
        <begin position="44"/>
        <end position="233"/>
    </location>
</feature>
<comment type="function">
    <text evidence="5">Transforms N(2)-succinylglutamate into succinate and glutamate.</text>
</comment>
<comment type="pathway">
    <text evidence="5">Amino-acid degradation; L-arginine degradation via AST pathway; L-glutamate and succinate from L-arginine: step 5/5.</text>
</comment>
<dbReference type="KEGG" id="asol:BEN76_16535"/>
<dbReference type="NCBIfam" id="TIGR03242">
    <property type="entry name" value="arg_catab_astE"/>
    <property type="match status" value="1"/>
</dbReference>
<keyword evidence="1 5" id="KW-0056">Arginine metabolism</keyword>
<evidence type="ECO:0000256" key="1">
    <source>
        <dbReference type="ARBA" id="ARBA00022503"/>
    </source>
</evidence>
<dbReference type="InterPro" id="IPR050178">
    <property type="entry name" value="AspA/AstE_fam"/>
</dbReference>
<dbReference type="GO" id="GO:0009017">
    <property type="term" value="F:succinylglutamate desuccinylase activity"/>
    <property type="evidence" value="ECO:0007669"/>
    <property type="project" value="UniProtKB-UniRule"/>
</dbReference>
<protein>
    <recommendedName>
        <fullName evidence="5 6">Succinylglutamate desuccinylase</fullName>
        <ecNumber evidence="5 6">3.5.1.96</ecNumber>
    </recommendedName>
</protein>
<keyword evidence="2 5" id="KW-0479">Metal-binding</keyword>
<dbReference type="SUPFAM" id="SSF53187">
    <property type="entry name" value="Zn-dependent exopeptidases"/>
    <property type="match status" value="1"/>
</dbReference>
<dbReference type="EMBL" id="CP016897">
    <property type="protein sequence ID" value="APV37655.1"/>
    <property type="molecule type" value="Genomic_DNA"/>
</dbReference>
<feature type="binding site" evidence="5">
    <location>
        <position position="148"/>
    </location>
    <ligand>
        <name>Zn(2+)</name>
        <dbReference type="ChEBI" id="CHEBI:29105"/>
    </ligand>
</feature>
<dbReference type="UniPathway" id="UPA00185">
    <property type="reaction ID" value="UER00283"/>
</dbReference>
<dbReference type="PANTHER" id="PTHR15162:SF7">
    <property type="entry name" value="SUCCINYLGLUTAMATE DESUCCINYLASE"/>
    <property type="match status" value="1"/>
</dbReference>
<keyword evidence="4 5" id="KW-0862">Zinc</keyword>
<evidence type="ECO:0000256" key="3">
    <source>
        <dbReference type="ARBA" id="ARBA00022801"/>
    </source>
</evidence>
<dbReference type="InterPro" id="IPR007036">
    <property type="entry name" value="Aste_AspA_hybrid_dom"/>
</dbReference>
<evidence type="ECO:0000313" key="9">
    <source>
        <dbReference type="EMBL" id="APV37655.1"/>
    </source>
</evidence>
<comment type="similarity">
    <text evidence="5">Belongs to the AspA/AstE family. Succinylglutamate desuccinylase subfamily.</text>
</comment>
<comment type="cofactor">
    <cofactor evidence="5">
        <name>Zn(2+)</name>
        <dbReference type="ChEBI" id="CHEBI:29105"/>
    </cofactor>
    <text evidence="5">Binds 1 zinc ion per subunit.</text>
</comment>
<dbReference type="InterPro" id="IPR055438">
    <property type="entry name" value="AstE_AspA_cat"/>
</dbReference>
<dbReference type="Proteomes" id="UP000185674">
    <property type="component" value="Plasmid pGFJ1"/>
</dbReference>
<evidence type="ECO:0000259" key="7">
    <source>
        <dbReference type="Pfam" id="PF04952"/>
    </source>
</evidence>
<reference evidence="9 10" key="1">
    <citation type="submission" date="2016-08" db="EMBL/GenBank/DDBJ databases">
        <title>Complete genome sequence of Acinetobacter baylyi strain GFJ2.</title>
        <authorList>
            <person name="Tabata M."/>
            <person name="Kuboki S."/>
            <person name="Gibu N."/>
            <person name="Kinouchi Y."/>
            <person name="Vangnai A."/>
            <person name="Kasai D."/>
            <person name="Fukuda M."/>
        </authorList>
    </citation>
    <scope>NUCLEOTIDE SEQUENCE [LARGE SCALE GENOMIC DNA]</scope>
    <source>
        <strain evidence="9 10">GFJ2</strain>
        <plasmid evidence="10">Plasmid pgfj1</plasmid>
    </source>
</reference>
<evidence type="ECO:0000256" key="6">
    <source>
        <dbReference type="NCBIfam" id="TIGR03242"/>
    </source>
</evidence>
<geneLocation type="plasmid" evidence="10">
    <name>pgfj1</name>
</geneLocation>